<dbReference type="Proteomes" id="UP001199919">
    <property type="component" value="Unassembled WGS sequence"/>
</dbReference>
<dbReference type="Gene3D" id="3.80.10.10">
    <property type="entry name" value="Ribonuclease Inhibitor"/>
    <property type="match status" value="1"/>
</dbReference>
<evidence type="ECO:0000313" key="2">
    <source>
        <dbReference type="Proteomes" id="UP001199919"/>
    </source>
</evidence>
<sequence>MKKYLILLSIVLSINFSKIKAMNFQDTVSYYTYDQFKELALNDSTLKFIPANVKTLHIQNENFVFHPPWSVEQDLPDGGLYFEFLKNISDLERLEEIRLIKLFVKDLPQSFKKLTKLKRLGICLSKTADIEQILETLEKMPSLKYLDIYGSRLLIEQQKYIIKRLSKSGITVDDSLIIGG</sequence>
<keyword evidence="2" id="KW-1185">Reference proteome</keyword>
<dbReference type="EMBL" id="JAJPWV010000003">
    <property type="protein sequence ID" value="MCD8741420.1"/>
    <property type="molecule type" value="Genomic_DNA"/>
</dbReference>
<evidence type="ECO:0008006" key="3">
    <source>
        <dbReference type="Google" id="ProtNLM"/>
    </source>
</evidence>
<organism evidence="1 2">
    <name type="scientific">Mucilaginibacter roseus</name>
    <dbReference type="NCBI Taxonomy" id="1528868"/>
    <lineage>
        <taxon>Bacteria</taxon>
        <taxon>Pseudomonadati</taxon>
        <taxon>Bacteroidota</taxon>
        <taxon>Sphingobacteriia</taxon>
        <taxon>Sphingobacteriales</taxon>
        <taxon>Sphingobacteriaceae</taxon>
        <taxon>Mucilaginibacter</taxon>
    </lineage>
</organism>
<reference evidence="1 2" key="1">
    <citation type="submission" date="2021-12" db="EMBL/GenBank/DDBJ databases">
        <title>Mucilaginibacter roseus genome.</title>
        <authorList>
            <person name="Ferreira J.R."/>
            <person name="Newman J.D."/>
        </authorList>
    </citation>
    <scope>NUCLEOTIDE SEQUENCE [LARGE SCALE GENOMIC DNA]</scope>
    <source>
        <strain evidence="1 2">LMG 28454</strain>
    </source>
</reference>
<dbReference type="InterPro" id="IPR032675">
    <property type="entry name" value="LRR_dom_sf"/>
</dbReference>
<proteinExistence type="predicted"/>
<name>A0ABS8U5S4_9SPHI</name>
<evidence type="ECO:0000313" key="1">
    <source>
        <dbReference type="EMBL" id="MCD8741420.1"/>
    </source>
</evidence>
<gene>
    <name evidence="1" type="ORF">LT679_12460</name>
</gene>
<accession>A0ABS8U5S4</accession>
<protein>
    <recommendedName>
        <fullName evidence="3">Leucine-rich repeat domain-containing protein</fullName>
    </recommendedName>
</protein>
<dbReference type="SUPFAM" id="SSF52047">
    <property type="entry name" value="RNI-like"/>
    <property type="match status" value="1"/>
</dbReference>
<comment type="caution">
    <text evidence="1">The sequence shown here is derived from an EMBL/GenBank/DDBJ whole genome shotgun (WGS) entry which is preliminary data.</text>
</comment>
<dbReference type="RefSeq" id="WP_232177921.1">
    <property type="nucleotide sequence ID" value="NZ_JAJPWV010000003.1"/>
</dbReference>